<feature type="signal peptide" evidence="9">
    <location>
        <begin position="1"/>
        <end position="22"/>
    </location>
</feature>
<evidence type="ECO:0000256" key="6">
    <source>
        <dbReference type="ARBA" id="ARBA00023170"/>
    </source>
</evidence>
<comment type="subcellular location">
    <subcellularLocation>
        <location evidence="1">Cell membrane</location>
        <topology evidence="1">Multi-pass membrane protein</topology>
    </subcellularLocation>
</comment>
<keyword evidence="4 8" id="KW-1133">Transmembrane helix</keyword>
<evidence type="ECO:0000256" key="7">
    <source>
        <dbReference type="ARBA" id="ARBA00023180"/>
    </source>
</evidence>
<keyword evidence="3 8" id="KW-0812">Transmembrane</keyword>
<gene>
    <name evidence="10" type="ORF">PVAND_000209</name>
</gene>
<evidence type="ECO:0000256" key="9">
    <source>
        <dbReference type="SAM" id="SignalP"/>
    </source>
</evidence>
<keyword evidence="9" id="KW-0732">Signal</keyword>
<dbReference type="PANTHER" id="PTHR42643">
    <property type="entry name" value="IONOTROPIC RECEPTOR 20A-RELATED"/>
    <property type="match status" value="1"/>
</dbReference>
<organism evidence="10 11">
    <name type="scientific">Polypedilum vanderplanki</name>
    <name type="common">Sleeping chironomid midge</name>
    <dbReference type="NCBI Taxonomy" id="319348"/>
    <lineage>
        <taxon>Eukaryota</taxon>
        <taxon>Metazoa</taxon>
        <taxon>Ecdysozoa</taxon>
        <taxon>Arthropoda</taxon>
        <taxon>Hexapoda</taxon>
        <taxon>Insecta</taxon>
        <taxon>Pterygota</taxon>
        <taxon>Neoptera</taxon>
        <taxon>Endopterygota</taxon>
        <taxon>Diptera</taxon>
        <taxon>Nematocera</taxon>
        <taxon>Chironomoidea</taxon>
        <taxon>Chironomidae</taxon>
        <taxon>Chironominae</taxon>
        <taxon>Polypedilum</taxon>
        <taxon>Polypedilum</taxon>
    </lineage>
</organism>
<dbReference type="OrthoDB" id="8050636at2759"/>
<keyword evidence="7" id="KW-0325">Glycoprotein</keyword>
<evidence type="ECO:0008006" key="12">
    <source>
        <dbReference type="Google" id="ProtNLM"/>
    </source>
</evidence>
<keyword evidence="2" id="KW-1003">Cell membrane</keyword>
<dbReference type="PROSITE" id="PS51257">
    <property type="entry name" value="PROKAR_LIPOPROTEIN"/>
    <property type="match status" value="1"/>
</dbReference>
<evidence type="ECO:0000256" key="4">
    <source>
        <dbReference type="ARBA" id="ARBA00022989"/>
    </source>
</evidence>
<dbReference type="SUPFAM" id="SSF53850">
    <property type="entry name" value="Periplasmic binding protein-like II"/>
    <property type="match status" value="1"/>
</dbReference>
<keyword evidence="6" id="KW-0675">Receptor</keyword>
<keyword evidence="11" id="KW-1185">Reference proteome</keyword>
<evidence type="ECO:0000256" key="5">
    <source>
        <dbReference type="ARBA" id="ARBA00023136"/>
    </source>
</evidence>
<comment type="caution">
    <text evidence="10">The sequence shown here is derived from an EMBL/GenBank/DDBJ whole genome shotgun (WGS) entry which is preliminary data.</text>
</comment>
<feature type="transmembrane region" description="Helical" evidence="8">
    <location>
        <begin position="423"/>
        <end position="444"/>
    </location>
</feature>
<evidence type="ECO:0000256" key="1">
    <source>
        <dbReference type="ARBA" id="ARBA00004651"/>
    </source>
</evidence>
<accession>A0A9J6BK03</accession>
<keyword evidence="5 8" id="KW-0472">Membrane</keyword>
<evidence type="ECO:0000313" key="10">
    <source>
        <dbReference type="EMBL" id="KAG5669919.1"/>
    </source>
</evidence>
<evidence type="ECO:0000313" key="11">
    <source>
        <dbReference type="Proteomes" id="UP001107558"/>
    </source>
</evidence>
<feature type="transmembrane region" description="Helical" evidence="8">
    <location>
        <begin position="400"/>
        <end position="417"/>
    </location>
</feature>
<feature type="transmembrane region" description="Helical" evidence="8">
    <location>
        <begin position="618"/>
        <end position="636"/>
    </location>
</feature>
<name>A0A9J6BK03_POLVA</name>
<dbReference type="GO" id="GO:0005886">
    <property type="term" value="C:plasma membrane"/>
    <property type="evidence" value="ECO:0007669"/>
    <property type="project" value="UniProtKB-SubCell"/>
</dbReference>
<feature type="transmembrane region" description="Helical" evidence="8">
    <location>
        <begin position="362"/>
        <end position="380"/>
    </location>
</feature>
<dbReference type="PANTHER" id="PTHR42643:SF30">
    <property type="entry name" value="IONOTROPIC RECEPTOR 40A-RELATED"/>
    <property type="match status" value="1"/>
</dbReference>
<protein>
    <recommendedName>
        <fullName evidence="12">Ionotropic receptor</fullName>
    </recommendedName>
</protein>
<reference evidence="10" key="1">
    <citation type="submission" date="2021-03" db="EMBL/GenBank/DDBJ databases">
        <title>Chromosome level genome of the anhydrobiotic midge Polypedilum vanderplanki.</title>
        <authorList>
            <person name="Yoshida Y."/>
            <person name="Kikawada T."/>
            <person name="Gusev O."/>
        </authorList>
    </citation>
    <scope>NUCLEOTIDE SEQUENCE</scope>
    <source>
        <strain evidence="10">NIAS01</strain>
        <tissue evidence="10">Whole body or cell culture</tissue>
    </source>
</reference>
<dbReference type="Gene3D" id="1.10.287.70">
    <property type="match status" value="1"/>
</dbReference>
<evidence type="ECO:0000256" key="3">
    <source>
        <dbReference type="ARBA" id="ARBA00022692"/>
    </source>
</evidence>
<feature type="chain" id="PRO_5039908164" description="Ionotropic receptor" evidence="9">
    <location>
        <begin position="23"/>
        <end position="671"/>
    </location>
</feature>
<proteinExistence type="predicted"/>
<sequence length="671" mass="79529">MTKIFTVVKVVLINLLILFTSCEKDFSNQDTKYKIFEKILNDPTQSISKAISEVIHEFYIKQNLTFELIIYGEKSNHLNDVINGIKNQNFSTIIKHISKIDDWNHEMSKSAIIFVKSKSDFIKLHEKSKTTLTDLMHLNTSTQERLKFLVYVEEIKNFKNINGLIDSKVDLRLPTDMRFFEFFITANDLFVNLTANLLYSEEHCENFKQKLLNIFDQNSQKWLQKLQNFDHFDNFHGCLLKFYTMLSYYLYFEFPKNNRIEDNHEIPTNTSKSLNLTGINFHIVQFLSQKLNFTLKFLFDDEISEDTTDYFYMAVVVLNYGKNTDLFHYLQPIFHDNYYFVVAQNDLYTNYEKMLFPFDTTTWILILFTYGLTFGIIFGLQYSPKWIKNAFFGKDNKQPGYNALGAFFGVSLFGLPRESMSRYILIIYIWFCLMIRTCWQSMMFEFMTSDMRKPLPETLDDLRELNYTIIIHDSIFYTTTSVLQEMLNGRESPKVITLFYNDAGRYDPEFLVFYNHSLKEKASPKFAFLVEAEVNNVIENCYDKTLPVMKNEKISKSSGYFMPKNHMLLLHMKKLFDELIPTGILEHLHQYGVWFINRPTYKDLGDPRKILSLNDLEFGFVMFIAALLVSTIVFIYELHALFLKKHFKKLIGLYQFIRVLNEILKVYHDRW</sequence>
<evidence type="ECO:0000256" key="2">
    <source>
        <dbReference type="ARBA" id="ARBA00022475"/>
    </source>
</evidence>
<dbReference type="AlphaFoldDB" id="A0A9J6BK03"/>
<dbReference type="InterPro" id="IPR052192">
    <property type="entry name" value="Insect_Ionotropic_Sensory_Rcpt"/>
</dbReference>
<dbReference type="EMBL" id="JADBJN010000003">
    <property type="protein sequence ID" value="KAG5669919.1"/>
    <property type="molecule type" value="Genomic_DNA"/>
</dbReference>
<dbReference type="Proteomes" id="UP001107558">
    <property type="component" value="Chromosome 3"/>
</dbReference>
<evidence type="ECO:0000256" key="8">
    <source>
        <dbReference type="SAM" id="Phobius"/>
    </source>
</evidence>